<feature type="compositionally biased region" description="Polar residues" evidence="1">
    <location>
        <begin position="732"/>
        <end position="745"/>
    </location>
</feature>
<feature type="transmembrane region" description="Helical" evidence="2">
    <location>
        <begin position="35"/>
        <end position="61"/>
    </location>
</feature>
<name>A0A366HA82_9BACT</name>
<keyword evidence="2" id="KW-0812">Transmembrane</keyword>
<comment type="caution">
    <text evidence="3">The sequence shown here is derived from an EMBL/GenBank/DDBJ whole genome shotgun (WGS) entry which is preliminary data.</text>
</comment>
<evidence type="ECO:0000256" key="2">
    <source>
        <dbReference type="SAM" id="Phobius"/>
    </source>
</evidence>
<proteinExistence type="predicted"/>
<keyword evidence="4" id="KW-1185">Reference proteome</keyword>
<evidence type="ECO:0000313" key="4">
    <source>
        <dbReference type="Proteomes" id="UP000253426"/>
    </source>
</evidence>
<keyword evidence="2" id="KW-1133">Transmembrane helix</keyword>
<feature type="region of interest" description="Disordered" evidence="1">
    <location>
        <begin position="577"/>
        <end position="607"/>
    </location>
</feature>
<protein>
    <submittedName>
        <fullName evidence="3">Uncharacterized protein</fullName>
    </submittedName>
</protein>
<organism evidence="3 4">
    <name type="scientific">Roseimicrobium gellanilyticum</name>
    <dbReference type="NCBI Taxonomy" id="748857"/>
    <lineage>
        <taxon>Bacteria</taxon>
        <taxon>Pseudomonadati</taxon>
        <taxon>Verrucomicrobiota</taxon>
        <taxon>Verrucomicrobiia</taxon>
        <taxon>Verrucomicrobiales</taxon>
        <taxon>Verrucomicrobiaceae</taxon>
        <taxon>Roseimicrobium</taxon>
    </lineage>
</organism>
<dbReference type="EMBL" id="QNRR01000011">
    <property type="protein sequence ID" value="RBP38492.1"/>
    <property type="molecule type" value="Genomic_DNA"/>
</dbReference>
<sequence length="1188" mass="131516">MQPLRVRLDWSTSMTEPAQQQQQQSRPKRPLWRRLLRWMILAGLTLVFLVLLVLGGGLWYASHNRVRIANRALETVGPFRGRLEAVELDRLGNFDVRGLELVNKASGKTVVRLPKISGKFEWGALRSNAVESLVLENAEIHLDEMALKSFMPAKDAANATGSTEGAKGFAGLRIDHLQLKDAKVSFTDKDGTRHEVEMDYLANKLQVDAQGLLNSGEQQLTISHEDLDVEHAPYGVRLLEAKGRIKNGVVDLDEVNVQQPVLHATPQMLGEFGMDARTGSAAPTTLPTNGPMALATPGLIRGIRVGKLAVKDLSVSAHGFAPGNSTGIVIPDAGIVIPRYEADDLAWNPGDQLQAGAQRLLFQDLSIVSETDDGALRIRELSVALNPKEDGQPWTIRYLRVNDPTIYWTRGLHQELQEKAVEFGLGTKSAAVEGDAPADSSSAVPGNAEASASTVRIMKAGITGATVKISDLELMPFDLSAKAGLMLTEIEFGAQGWKSQSFQSLEVTEGRLQFPTKKGEQAYMPFFELPAGELVMKPDEWNANRKVARLLLEKPVVRLREGNTPWIAHQYTLEGPPYPVPTPSTAKAETSKPPPPSPVEEQPLVGPPRPIEQPWWKRLHYGQLAVKDGFADLVLFLPRPVDMQAKVNITTERTTTGGSRHHVRIEDFAGKLPTLSKLPFPVLQAGVLEGSVLLPEMWSQRRIEELKLTGANIEVGEALMKLFEPEKKPKPNENTGATADTPSEVSITTTHGEPWRVGHLQVADSSVSLQHIVPGSESVHFGLAFEVNESPLLMEDILKDSTPQRVELANIRIPSVQDPSRSVAELEKIAISLSLQGLARKEVDHIEIVSPTLYVGEDLFWYVDYYRKYMAAGARPSPDSPQIVAASDDFEFEVSSAVIESEPPLSEAAWSIKRLQVHDGKLVIAPKGKPLFKTPFPFSVDTEVTRGTLQADLAIPPDTYPIPQINLKLVGMRGNVQFNLPFKQKDNNLTETFEVDSIQYEDFKTGKAFLTVTYDKAGIYAKFGAEAYEGYLNGEANVYLSDSYHWDGWITGKDVQTKYLAEIMTPTYFYMEGKVETSLVAQGSMMELYQGDASFKNLTPGKISIKALDDVIKDLPKVWDPLRQQITKIGLETMRDFAYDRAEMKARFYGREGNGYFRFVGPQGSRNFDINVYDHRWTDDKEAKTTSP</sequence>
<keyword evidence="2" id="KW-0472">Membrane</keyword>
<evidence type="ECO:0000313" key="3">
    <source>
        <dbReference type="EMBL" id="RBP38492.1"/>
    </source>
</evidence>
<evidence type="ECO:0000256" key="1">
    <source>
        <dbReference type="SAM" id="MobiDB-lite"/>
    </source>
</evidence>
<dbReference type="Proteomes" id="UP000253426">
    <property type="component" value="Unassembled WGS sequence"/>
</dbReference>
<dbReference type="AlphaFoldDB" id="A0A366HA82"/>
<feature type="region of interest" description="Disordered" evidence="1">
    <location>
        <begin position="725"/>
        <end position="745"/>
    </location>
</feature>
<gene>
    <name evidence="3" type="ORF">DES53_1119</name>
</gene>
<accession>A0A366HA82</accession>
<reference evidence="3 4" key="1">
    <citation type="submission" date="2018-06" db="EMBL/GenBank/DDBJ databases">
        <title>Genomic Encyclopedia of Type Strains, Phase IV (KMG-IV): sequencing the most valuable type-strain genomes for metagenomic binning, comparative biology and taxonomic classification.</title>
        <authorList>
            <person name="Goeker M."/>
        </authorList>
    </citation>
    <scope>NUCLEOTIDE SEQUENCE [LARGE SCALE GENOMIC DNA]</scope>
    <source>
        <strain evidence="3 4">DSM 25532</strain>
    </source>
</reference>